<dbReference type="eggNOG" id="COG2337">
    <property type="taxonomic scope" value="Bacteria"/>
</dbReference>
<keyword evidence="2" id="KW-1277">Toxin-antitoxin system</keyword>
<evidence type="ECO:0000313" key="3">
    <source>
        <dbReference type="EMBL" id="AGY57272.1"/>
    </source>
</evidence>
<gene>
    <name evidence="3" type="ORF">GKIL_1026</name>
</gene>
<comment type="similarity">
    <text evidence="1">Belongs to the PemK/MazF family.</text>
</comment>
<evidence type="ECO:0000256" key="2">
    <source>
        <dbReference type="ARBA" id="ARBA00022649"/>
    </source>
</evidence>
<dbReference type="GO" id="GO:0003677">
    <property type="term" value="F:DNA binding"/>
    <property type="evidence" value="ECO:0007669"/>
    <property type="project" value="InterPro"/>
</dbReference>
<evidence type="ECO:0000313" key="4">
    <source>
        <dbReference type="Proteomes" id="UP000017396"/>
    </source>
</evidence>
<dbReference type="InterPro" id="IPR003477">
    <property type="entry name" value="PemK-like"/>
</dbReference>
<dbReference type="Gene3D" id="2.30.30.110">
    <property type="match status" value="1"/>
</dbReference>
<dbReference type="Proteomes" id="UP000017396">
    <property type="component" value="Chromosome"/>
</dbReference>
<dbReference type="SUPFAM" id="SSF50118">
    <property type="entry name" value="Cell growth inhibitor/plasmid maintenance toxic component"/>
    <property type="match status" value="1"/>
</dbReference>
<dbReference type="RefSeq" id="WP_023172339.1">
    <property type="nucleotide sequence ID" value="NC_022600.1"/>
</dbReference>
<dbReference type="OrthoDB" id="129822at2"/>
<dbReference type="HOGENOM" id="CLU_121823_6_1_3"/>
<organism evidence="3 4">
    <name type="scientific">Gloeobacter kilaueensis (strain ATCC BAA-2537 / CCAP 1431/1 / ULC 316 / JS1)</name>
    <dbReference type="NCBI Taxonomy" id="1183438"/>
    <lineage>
        <taxon>Bacteria</taxon>
        <taxon>Bacillati</taxon>
        <taxon>Cyanobacteriota</taxon>
        <taxon>Cyanophyceae</taxon>
        <taxon>Gloeobacterales</taxon>
        <taxon>Gloeobacteraceae</taxon>
        <taxon>Gloeobacter</taxon>
    </lineage>
</organism>
<sequence>MVSKGDIVLVPFPFTDLSQTKVRPAVTLWSDVAGADVLLCFITSQPGDPLAFELLLDPQDSEFPLTGLQVRSRLRVTRMATIERRLLRRRLGKLGEQMLQRLDASLKQALQLS</sequence>
<proteinExistence type="inferred from homology"/>
<name>U5QE87_GLOK1</name>
<dbReference type="AlphaFoldDB" id="U5QE87"/>
<keyword evidence="4" id="KW-1185">Reference proteome</keyword>
<dbReference type="InterPro" id="IPR011067">
    <property type="entry name" value="Plasmid_toxin/cell-grow_inhib"/>
</dbReference>
<dbReference type="EMBL" id="CP003587">
    <property type="protein sequence ID" value="AGY57272.1"/>
    <property type="molecule type" value="Genomic_DNA"/>
</dbReference>
<dbReference type="STRING" id="1183438.GKIL_1026"/>
<accession>U5QE87</accession>
<dbReference type="Pfam" id="PF02452">
    <property type="entry name" value="PemK_toxin"/>
    <property type="match status" value="1"/>
</dbReference>
<evidence type="ECO:0000256" key="1">
    <source>
        <dbReference type="ARBA" id="ARBA00007521"/>
    </source>
</evidence>
<dbReference type="KEGG" id="glj:GKIL_1026"/>
<protein>
    <submittedName>
        <fullName evidence="3">Growth inhibitor</fullName>
    </submittedName>
</protein>
<reference evidence="3 4" key="1">
    <citation type="journal article" date="2013" name="PLoS ONE">
        <title>Cultivation and Complete Genome Sequencing of Gloeobacter kilaueensis sp. nov., from a Lava Cave in Kilauea Caldera, Hawai'i.</title>
        <authorList>
            <person name="Saw J.H."/>
            <person name="Schatz M."/>
            <person name="Brown M.V."/>
            <person name="Kunkel D.D."/>
            <person name="Foster J.S."/>
            <person name="Shick H."/>
            <person name="Christensen S."/>
            <person name="Hou S."/>
            <person name="Wan X."/>
            <person name="Donachie S.P."/>
        </authorList>
    </citation>
    <scope>NUCLEOTIDE SEQUENCE [LARGE SCALE GENOMIC DNA]</scope>
    <source>
        <strain evidence="4">JS</strain>
    </source>
</reference>